<reference evidence="4" key="2">
    <citation type="submission" date="2013-07" db="EMBL/GenBank/DDBJ databases">
        <authorList>
            <consortium name="The Broad Institute Genome Sequencing Platform"/>
            <person name="Cuomo C."/>
            <person name="Litvintseva A."/>
            <person name="Chen Y."/>
            <person name="Heitman J."/>
            <person name="Sun S."/>
            <person name="Springer D."/>
            <person name="Dromer F."/>
            <person name="Young S.K."/>
            <person name="Zeng Q."/>
            <person name="Gargeya S."/>
            <person name="Fitzgerald M."/>
            <person name="Abouelleil A."/>
            <person name="Alvarado L."/>
            <person name="Berlin A.M."/>
            <person name="Chapman S.B."/>
            <person name="Dewar J."/>
            <person name="Goldberg J."/>
            <person name="Griggs A."/>
            <person name="Gujja S."/>
            <person name="Hansen M."/>
            <person name="Howarth C."/>
            <person name="Imamovic A."/>
            <person name="Larimer J."/>
            <person name="McCowan C."/>
            <person name="Murphy C."/>
            <person name="Pearson M."/>
            <person name="Priest M."/>
            <person name="Roberts A."/>
            <person name="Saif S."/>
            <person name="Shea T."/>
            <person name="Sykes S."/>
            <person name="Wortman J."/>
            <person name="Nusbaum C."/>
            <person name="Birren B."/>
        </authorList>
    </citation>
    <scope>NUCLEOTIDE SEQUENCE</scope>
    <source>
        <strain evidence="4">CBS 10117</strain>
    </source>
</reference>
<dbReference type="InterPro" id="IPR040855">
    <property type="entry name" value="ORC_WH_C"/>
</dbReference>
<dbReference type="GeneID" id="28968060"/>
<feature type="domain" description="Origin recognition complex subunit 3 winged helix C-terminal" evidence="2">
    <location>
        <begin position="355"/>
        <end position="550"/>
    </location>
</feature>
<organism evidence="3">
    <name type="scientific">Kwoniella dejecticola CBS 10117</name>
    <dbReference type="NCBI Taxonomy" id="1296121"/>
    <lineage>
        <taxon>Eukaryota</taxon>
        <taxon>Fungi</taxon>
        <taxon>Dikarya</taxon>
        <taxon>Basidiomycota</taxon>
        <taxon>Agaricomycotina</taxon>
        <taxon>Tremellomycetes</taxon>
        <taxon>Tremellales</taxon>
        <taxon>Cryptococcaceae</taxon>
        <taxon>Kwoniella</taxon>
    </lineage>
</organism>
<gene>
    <name evidence="3" type="ORF">I303_04361</name>
    <name evidence="4" type="ORF">I303_104659</name>
</gene>
<dbReference type="GO" id="GO:0003688">
    <property type="term" value="F:DNA replication origin binding"/>
    <property type="evidence" value="ECO:0007669"/>
    <property type="project" value="TreeGrafter"/>
</dbReference>
<dbReference type="GO" id="GO:0005656">
    <property type="term" value="C:nuclear pre-replicative complex"/>
    <property type="evidence" value="ECO:0007669"/>
    <property type="project" value="TreeGrafter"/>
</dbReference>
<protein>
    <recommendedName>
        <fullName evidence="2">Origin recognition complex subunit 3 winged helix C-terminal domain-containing protein</fullName>
    </recommendedName>
</protein>
<dbReference type="OrthoDB" id="2573365at2759"/>
<proteinExistence type="predicted"/>
<dbReference type="STRING" id="1296121.A0A1A6A4P6"/>
<reference evidence="3" key="1">
    <citation type="submission" date="2013-07" db="EMBL/GenBank/DDBJ databases">
        <title>The Genome Sequence of Cryptococcus dejecticola CBS10117.</title>
        <authorList>
            <consortium name="The Broad Institute Genome Sequencing Platform"/>
            <person name="Cuomo C."/>
            <person name="Litvintseva A."/>
            <person name="Chen Y."/>
            <person name="Heitman J."/>
            <person name="Sun S."/>
            <person name="Springer D."/>
            <person name="Dromer F."/>
            <person name="Young S.K."/>
            <person name="Zeng Q."/>
            <person name="Gargeya S."/>
            <person name="Fitzgerald M."/>
            <person name="Abouelleil A."/>
            <person name="Alvarado L."/>
            <person name="Berlin A.M."/>
            <person name="Chapman S.B."/>
            <person name="Dewar J."/>
            <person name="Goldberg J."/>
            <person name="Griggs A."/>
            <person name="Gujja S."/>
            <person name="Hansen M."/>
            <person name="Howarth C."/>
            <person name="Imamovic A."/>
            <person name="Larimer J."/>
            <person name="McCowan C."/>
            <person name="Murphy C."/>
            <person name="Pearson M."/>
            <person name="Priest M."/>
            <person name="Roberts A."/>
            <person name="Saif S."/>
            <person name="Shea T."/>
            <person name="Sykes S."/>
            <person name="Wortman J."/>
            <person name="Nusbaum C."/>
            <person name="Birren B."/>
        </authorList>
    </citation>
    <scope>NUCLEOTIDE SEQUENCE [LARGE SCALE GENOMIC DNA]</scope>
    <source>
        <strain evidence="3">CBS 10117</strain>
    </source>
</reference>
<dbReference type="PANTHER" id="PTHR12748:SF0">
    <property type="entry name" value="ORIGIN RECOGNITION COMPLEX SUBUNIT 3"/>
    <property type="match status" value="1"/>
</dbReference>
<dbReference type="GO" id="GO:0005664">
    <property type="term" value="C:nuclear origin of replication recognition complex"/>
    <property type="evidence" value="ECO:0007669"/>
    <property type="project" value="InterPro"/>
</dbReference>
<dbReference type="EMBL" id="CP144534">
    <property type="protein sequence ID" value="WWC62069.1"/>
    <property type="molecule type" value="Genomic_DNA"/>
</dbReference>
<dbReference type="KEGG" id="kdj:28968060"/>
<evidence type="ECO:0000256" key="1">
    <source>
        <dbReference type="SAM" id="MobiDB-lite"/>
    </source>
</evidence>
<dbReference type="VEuPathDB" id="FungiDB:I303_04361"/>
<feature type="compositionally biased region" description="Polar residues" evidence="1">
    <location>
        <begin position="381"/>
        <end position="391"/>
    </location>
</feature>
<evidence type="ECO:0000259" key="2">
    <source>
        <dbReference type="Pfam" id="PF18137"/>
    </source>
</evidence>
<evidence type="ECO:0000313" key="5">
    <source>
        <dbReference type="Proteomes" id="UP000078595"/>
    </source>
</evidence>
<reference evidence="4" key="3">
    <citation type="submission" date="2024-02" db="EMBL/GenBank/DDBJ databases">
        <title>Comparative genomics of Cryptococcus and Kwoniella reveals pathogenesis evolution and contrasting modes of karyotype evolution via chromosome fusion or intercentromeric recombination.</title>
        <authorList>
            <person name="Coelho M.A."/>
            <person name="David-Palma M."/>
            <person name="Shea T."/>
            <person name="Bowers K."/>
            <person name="McGinley-Smith S."/>
            <person name="Mohammad A.W."/>
            <person name="Gnirke A."/>
            <person name="Yurkov A.M."/>
            <person name="Nowrousian M."/>
            <person name="Sun S."/>
            <person name="Cuomo C.A."/>
            <person name="Heitman J."/>
        </authorList>
    </citation>
    <scope>NUCLEOTIDE SEQUENCE</scope>
    <source>
        <strain evidence="4">CBS 10117</strain>
    </source>
</reference>
<dbReference type="Proteomes" id="UP000078595">
    <property type="component" value="Chromosome 5"/>
</dbReference>
<dbReference type="GO" id="GO:0031261">
    <property type="term" value="C:DNA replication preinitiation complex"/>
    <property type="evidence" value="ECO:0007669"/>
    <property type="project" value="TreeGrafter"/>
</dbReference>
<dbReference type="AlphaFoldDB" id="A0A1A6A4P6"/>
<dbReference type="GO" id="GO:0006270">
    <property type="term" value="P:DNA replication initiation"/>
    <property type="evidence" value="ECO:0007669"/>
    <property type="project" value="TreeGrafter"/>
</dbReference>
<feature type="compositionally biased region" description="Basic and acidic residues" evidence="1">
    <location>
        <begin position="392"/>
        <end position="404"/>
    </location>
</feature>
<feature type="compositionally biased region" description="Basic and acidic residues" evidence="1">
    <location>
        <begin position="474"/>
        <end position="484"/>
    </location>
</feature>
<evidence type="ECO:0000313" key="3">
    <source>
        <dbReference type="EMBL" id="OBR85034.1"/>
    </source>
</evidence>
<dbReference type="EMBL" id="KI894031">
    <property type="protein sequence ID" value="OBR85034.1"/>
    <property type="molecule type" value="Genomic_DNA"/>
</dbReference>
<dbReference type="PANTHER" id="PTHR12748">
    <property type="entry name" value="ORIGIN RECOGNITION COMPLEX SUBUNIT 3"/>
    <property type="match status" value="1"/>
</dbReference>
<name>A0A1A6A4P6_9TREE</name>
<dbReference type="InterPro" id="IPR020795">
    <property type="entry name" value="ORC3"/>
</dbReference>
<keyword evidence="5" id="KW-1185">Reference proteome</keyword>
<sequence length="555" mass="61010">MEEDKYQSLSKGVFVIPFQPDTESESEAGPSRPPRRPLERFYDAAYQHYEGAYIDYAIQKASEQMDDIQDWLDRCSNSSSTLSAMSKSLLKFKNPIYRLEVGLLQNTSISASIVPELHTLGTVCTIQGRDINDISSAMRSISMGFVEESAVAWNNKSGRTGIEELEIWYTSKKNKSALLVYIQDAQMLPAAAMGELMYILSLHPALPIRLLLSVPSITHFLSSWTPIELSSIALSILPTNTSKKNTGVEAILRASNDAPLRLSEDLIDELRSEEARSGGGPALVLKAIKWLLLHHSTNSALSRIAASPDPSQLKKVQALINARLEHDSKLDLPGQELFQIDTNKDLSSVLHPAPRTSILHALSNPEDYISIGAGTEAQKPNGRSSSPTPDTSADKRTQPKDTPRASKRKRTGTADDPAGPGEENVEKYSGSSRGEELTELKTLFELWKNAGKSVNLWDWLDGFSGMMDDSKNETDRLEATKDDGVSTSVADDARKSEGIAEAEADEQRSGLDEENEARLHAIFIRFVEEARMLGLIRARGKGRKADEVVKGVGLV</sequence>
<feature type="region of interest" description="Disordered" evidence="1">
    <location>
        <begin position="474"/>
        <end position="513"/>
    </location>
</feature>
<accession>A0A1A6A4P6</accession>
<dbReference type="Pfam" id="PF18137">
    <property type="entry name" value="WHD_ORC"/>
    <property type="match status" value="1"/>
</dbReference>
<evidence type="ECO:0000313" key="4">
    <source>
        <dbReference type="EMBL" id="WWC62069.1"/>
    </source>
</evidence>
<feature type="region of interest" description="Disordered" evidence="1">
    <location>
        <begin position="372"/>
        <end position="434"/>
    </location>
</feature>
<dbReference type="RefSeq" id="XP_018262876.1">
    <property type="nucleotide sequence ID" value="XM_018407665.1"/>
</dbReference>
<feature type="region of interest" description="Disordered" evidence="1">
    <location>
        <begin position="1"/>
        <end position="37"/>
    </location>
</feature>